<dbReference type="PANTHER" id="PTHR43625:SF40">
    <property type="entry name" value="ALDO-KETO REDUCTASE YAKC [NADP(+)]"/>
    <property type="match status" value="1"/>
</dbReference>
<organism evidence="3">
    <name type="scientific">marine sediment metagenome</name>
    <dbReference type="NCBI Taxonomy" id="412755"/>
    <lineage>
        <taxon>unclassified sequences</taxon>
        <taxon>metagenomes</taxon>
        <taxon>ecological metagenomes</taxon>
    </lineage>
</organism>
<keyword evidence="1" id="KW-0560">Oxidoreductase</keyword>
<name>A0A0F9GEN7_9ZZZZ</name>
<evidence type="ECO:0000256" key="1">
    <source>
        <dbReference type="ARBA" id="ARBA00023002"/>
    </source>
</evidence>
<dbReference type="InterPro" id="IPR020471">
    <property type="entry name" value="AKR"/>
</dbReference>
<dbReference type="SUPFAM" id="SSF51430">
    <property type="entry name" value="NAD(P)-linked oxidoreductase"/>
    <property type="match status" value="1"/>
</dbReference>
<dbReference type="GO" id="GO:0005737">
    <property type="term" value="C:cytoplasm"/>
    <property type="evidence" value="ECO:0007669"/>
    <property type="project" value="TreeGrafter"/>
</dbReference>
<dbReference type="NCBIfam" id="NF007695">
    <property type="entry name" value="PRK10376.1"/>
    <property type="match status" value="1"/>
</dbReference>
<dbReference type="Pfam" id="PF00248">
    <property type="entry name" value="Aldo_ket_red"/>
    <property type="match status" value="1"/>
</dbReference>
<accession>A0A0F9GEN7</accession>
<dbReference type="InterPro" id="IPR023210">
    <property type="entry name" value="NADP_OxRdtase_dom"/>
</dbReference>
<proteinExistence type="predicted"/>
<dbReference type="CDD" id="cd19088">
    <property type="entry name" value="AKR_AKR13B1"/>
    <property type="match status" value="1"/>
</dbReference>
<feature type="domain" description="NADP-dependent oxidoreductase" evidence="2">
    <location>
        <begin position="26"/>
        <end position="288"/>
    </location>
</feature>
<protein>
    <recommendedName>
        <fullName evidence="2">NADP-dependent oxidoreductase domain-containing protein</fullName>
    </recommendedName>
</protein>
<dbReference type="EMBL" id="LAZR01020402">
    <property type="protein sequence ID" value="KKL89006.1"/>
    <property type="molecule type" value="Genomic_DNA"/>
</dbReference>
<dbReference type="Gene3D" id="3.20.20.100">
    <property type="entry name" value="NADP-dependent oxidoreductase domain"/>
    <property type="match status" value="1"/>
</dbReference>
<sequence length="291" mass="30914">MTATPDGTSAAAAGELTLGGDLTVRRMGFGAMRITGEGIWGEPPDQEAARALLRHAVELDVNLIDTADSYGPEVSENLIAEALHPYPDDLVIATKGGLLRDGPGKWRPDCRPEHLKQACEASLKRLRLDTIDLYQLHTPDARVPFAESVGALADLRTEGKVRHVGLSNVGAKHVAEAREIVPIVSVQNRYSVTSPHSEEVLGTCTQDGLGFIPWFPLDTGSLAGDTGAVNEVAQAHGAAPAQVALAWLLQHSPVMLPIPGTSSSVHLEENVAAAALRLDKQELDTLSNLGR</sequence>
<comment type="caution">
    <text evidence="3">The sequence shown here is derived from an EMBL/GenBank/DDBJ whole genome shotgun (WGS) entry which is preliminary data.</text>
</comment>
<evidence type="ECO:0000313" key="3">
    <source>
        <dbReference type="EMBL" id="KKL89006.1"/>
    </source>
</evidence>
<reference evidence="3" key="1">
    <citation type="journal article" date="2015" name="Nature">
        <title>Complex archaea that bridge the gap between prokaryotes and eukaryotes.</title>
        <authorList>
            <person name="Spang A."/>
            <person name="Saw J.H."/>
            <person name="Jorgensen S.L."/>
            <person name="Zaremba-Niedzwiedzka K."/>
            <person name="Martijn J."/>
            <person name="Lind A.E."/>
            <person name="van Eijk R."/>
            <person name="Schleper C."/>
            <person name="Guy L."/>
            <person name="Ettema T.J."/>
        </authorList>
    </citation>
    <scope>NUCLEOTIDE SEQUENCE</scope>
</reference>
<dbReference type="PRINTS" id="PR00069">
    <property type="entry name" value="ALDKETRDTASE"/>
</dbReference>
<dbReference type="AlphaFoldDB" id="A0A0F9GEN7"/>
<evidence type="ECO:0000259" key="2">
    <source>
        <dbReference type="Pfam" id="PF00248"/>
    </source>
</evidence>
<gene>
    <name evidence="3" type="ORF">LCGC14_1919020</name>
</gene>
<dbReference type="InterPro" id="IPR036812">
    <property type="entry name" value="NAD(P)_OxRdtase_dom_sf"/>
</dbReference>
<dbReference type="GO" id="GO:0016491">
    <property type="term" value="F:oxidoreductase activity"/>
    <property type="evidence" value="ECO:0007669"/>
    <property type="project" value="UniProtKB-KW"/>
</dbReference>
<dbReference type="PANTHER" id="PTHR43625">
    <property type="entry name" value="AFLATOXIN B1 ALDEHYDE REDUCTASE"/>
    <property type="match status" value="1"/>
</dbReference>
<dbReference type="InterPro" id="IPR050791">
    <property type="entry name" value="Aldo-Keto_reductase"/>
</dbReference>